<dbReference type="EMBL" id="JACXVP010000005">
    <property type="protein sequence ID" value="KAG5605959.1"/>
    <property type="molecule type" value="Genomic_DNA"/>
</dbReference>
<keyword evidence="2" id="KW-1185">Reference proteome</keyword>
<organism evidence="1 2">
    <name type="scientific">Solanum commersonii</name>
    <name type="common">Commerson's wild potato</name>
    <name type="synonym">Commerson's nightshade</name>
    <dbReference type="NCBI Taxonomy" id="4109"/>
    <lineage>
        <taxon>Eukaryota</taxon>
        <taxon>Viridiplantae</taxon>
        <taxon>Streptophyta</taxon>
        <taxon>Embryophyta</taxon>
        <taxon>Tracheophyta</taxon>
        <taxon>Spermatophyta</taxon>
        <taxon>Magnoliopsida</taxon>
        <taxon>eudicotyledons</taxon>
        <taxon>Gunneridae</taxon>
        <taxon>Pentapetalae</taxon>
        <taxon>asterids</taxon>
        <taxon>lamiids</taxon>
        <taxon>Solanales</taxon>
        <taxon>Solanaceae</taxon>
        <taxon>Solanoideae</taxon>
        <taxon>Solaneae</taxon>
        <taxon>Solanum</taxon>
    </lineage>
</organism>
<proteinExistence type="predicted"/>
<evidence type="ECO:0000313" key="1">
    <source>
        <dbReference type="EMBL" id="KAG5605959.1"/>
    </source>
</evidence>
<dbReference type="Proteomes" id="UP000824120">
    <property type="component" value="Chromosome 5"/>
</dbReference>
<gene>
    <name evidence="1" type="ORF">H5410_027451</name>
</gene>
<reference evidence="1 2" key="1">
    <citation type="submission" date="2020-09" db="EMBL/GenBank/DDBJ databases">
        <title>De no assembly of potato wild relative species, Solanum commersonii.</title>
        <authorList>
            <person name="Cho K."/>
        </authorList>
    </citation>
    <scope>NUCLEOTIDE SEQUENCE [LARGE SCALE GENOMIC DNA]</scope>
    <source>
        <strain evidence="1">LZ3.2</strain>
        <tissue evidence="1">Leaf</tissue>
    </source>
</reference>
<sequence length="95" mass="11195">MAKKKIVLFRCKWFDPSHREILSHVGSYKSKSIDRFEVHNMLDVAYQNDVEVDHQIVNIELENSLEHREHILDEVDHNDEVTVIAKVKVELAEEN</sequence>
<evidence type="ECO:0000313" key="2">
    <source>
        <dbReference type="Proteomes" id="UP000824120"/>
    </source>
</evidence>
<protein>
    <submittedName>
        <fullName evidence="1">Uncharacterized protein</fullName>
    </submittedName>
</protein>
<accession>A0A9J5Z214</accession>
<name>A0A9J5Z214_SOLCO</name>
<comment type="caution">
    <text evidence="1">The sequence shown here is derived from an EMBL/GenBank/DDBJ whole genome shotgun (WGS) entry which is preliminary data.</text>
</comment>
<dbReference type="AlphaFoldDB" id="A0A9J5Z214"/>